<comment type="catalytic activity">
    <reaction evidence="15 18">
        <text>alpha-D-glucosamine 1-phosphate + acetyl-CoA = N-acetyl-alpha-D-glucosamine 1-phosphate + CoA + H(+)</text>
        <dbReference type="Rhea" id="RHEA:13725"/>
        <dbReference type="ChEBI" id="CHEBI:15378"/>
        <dbReference type="ChEBI" id="CHEBI:57287"/>
        <dbReference type="ChEBI" id="CHEBI:57288"/>
        <dbReference type="ChEBI" id="CHEBI:57776"/>
        <dbReference type="ChEBI" id="CHEBI:58516"/>
        <dbReference type="EC" id="2.3.1.157"/>
    </reaction>
</comment>
<evidence type="ECO:0000256" key="3">
    <source>
        <dbReference type="ARBA" id="ARBA00007947"/>
    </source>
</evidence>
<dbReference type="Gene3D" id="2.160.10.10">
    <property type="entry name" value="Hexapeptide repeat proteins"/>
    <property type="match status" value="1"/>
</dbReference>
<dbReference type="Pfam" id="PF14602">
    <property type="entry name" value="Hexapep_2"/>
    <property type="match status" value="1"/>
</dbReference>
<keyword evidence="10 18" id="KW-0133">Cell shape</keyword>
<keyword evidence="11 18" id="KW-0573">Peptidoglycan synthesis</keyword>
<feature type="binding site" evidence="18">
    <location>
        <position position="361"/>
    </location>
    <ligand>
        <name>UDP-N-acetyl-alpha-D-glucosamine</name>
        <dbReference type="ChEBI" id="CHEBI:57705"/>
    </ligand>
</feature>
<feature type="binding site" evidence="18">
    <location>
        <begin position="8"/>
        <end position="11"/>
    </location>
    <ligand>
        <name>UDP-N-acetyl-alpha-D-glucosamine</name>
        <dbReference type="ChEBI" id="CHEBI:57705"/>
    </ligand>
</feature>
<comment type="similarity">
    <text evidence="2 18">In the C-terminal section; belongs to the transferase hexapeptide repeat family.</text>
</comment>
<feature type="binding site" evidence="18">
    <location>
        <position position="228"/>
    </location>
    <ligand>
        <name>UDP-N-acetyl-alpha-D-glucosamine</name>
        <dbReference type="ChEBI" id="CHEBI:57705"/>
    </ligand>
</feature>
<gene>
    <name evidence="18 20" type="primary">glmU</name>
    <name evidence="20" type="ORF">ACFQS8_03785</name>
</gene>
<feature type="binding site" evidence="18">
    <location>
        <position position="228"/>
    </location>
    <ligand>
        <name>Mg(2+)</name>
        <dbReference type="ChEBI" id="CHEBI:18420"/>
    </ligand>
</feature>
<feature type="binding site" evidence="18">
    <location>
        <position position="105"/>
    </location>
    <ligand>
        <name>Mg(2+)</name>
        <dbReference type="ChEBI" id="CHEBI:18420"/>
    </ligand>
</feature>
<feature type="region of interest" description="Linker" evidence="18">
    <location>
        <begin position="231"/>
        <end position="251"/>
    </location>
</feature>
<comment type="catalytic activity">
    <reaction evidence="16 18">
        <text>N-acetyl-alpha-D-glucosamine 1-phosphate + UTP + H(+) = UDP-N-acetyl-alpha-D-glucosamine + diphosphate</text>
        <dbReference type="Rhea" id="RHEA:13509"/>
        <dbReference type="ChEBI" id="CHEBI:15378"/>
        <dbReference type="ChEBI" id="CHEBI:33019"/>
        <dbReference type="ChEBI" id="CHEBI:46398"/>
        <dbReference type="ChEBI" id="CHEBI:57705"/>
        <dbReference type="ChEBI" id="CHEBI:57776"/>
        <dbReference type="EC" id="2.7.7.23"/>
    </reaction>
</comment>
<evidence type="ECO:0000256" key="11">
    <source>
        <dbReference type="ARBA" id="ARBA00022984"/>
    </source>
</evidence>
<dbReference type="PROSITE" id="PS00101">
    <property type="entry name" value="HEXAPEP_TRANSFERASES"/>
    <property type="match status" value="1"/>
</dbReference>
<comment type="subunit">
    <text evidence="18">Homotrimer.</text>
</comment>
<evidence type="ECO:0000256" key="5">
    <source>
        <dbReference type="ARBA" id="ARBA00022679"/>
    </source>
</evidence>
<evidence type="ECO:0000256" key="15">
    <source>
        <dbReference type="ARBA" id="ARBA00048247"/>
    </source>
</evidence>
<keyword evidence="13 18" id="KW-0012">Acyltransferase</keyword>
<feature type="binding site" evidence="18">
    <location>
        <position position="75"/>
    </location>
    <ligand>
        <name>UDP-N-acetyl-alpha-D-glucosamine</name>
        <dbReference type="ChEBI" id="CHEBI:57705"/>
    </ligand>
</feature>
<dbReference type="GO" id="GO:0003977">
    <property type="term" value="F:UDP-N-acetylglucosamine diphosphorylase activity"/>
    <property type="evidence" value="ECO:0007669"/>
    <property type="project" value="UniProtKB-EC"/>
</dbReference>
<dbReference type="InterPro" id="IPR005882">
    <property type="entry name" value="Bifunctional_GlmU"/>
</dbReference>
<feature type="binding site" evidence="18">
    <location>
        <position position="364"/>
    </location>
    <ligand>
        <name>acetyl-CoA</name>
        <dbReference type="ChEBI" id="CHEBI:57288"/>
    </ligand>
</feature>
<keyword evidence="7 18" id="KW-0479">Metal-binding</keyword>
<evidence type="ECO:0000256" key="8">
    <source>
        <dbReference type="ARBA" id="ARBA00022737"/>
    </source>
</evidence>
<dbReference type="InterPro" id="IPR001451">
    <property type="entry name" value="Hexapep"/>
</dbReference>
<protein>
    <recommendedName>
        <fullName evidence="18">Bifunctional protein GlmU</fullName>
    </recommendedName>
    <domain>
        <recommendedName>
            <fullName evidence="18">UDP-N-acetylglucosamine pyrophosphorylase</fullName>
            <ecNumber evidence="18">2.7.7.23</ecNumber>
        </recommendedName>
        <alternativeName>
            <fullName evidence="18">N-acetylglucosamine-1-phosphate uridyltransferase</fullName>
        </alternativeName>
    </domain>
    <domain>
        <recommendedName>
            <fullName evidence="18">Glucosamine-1-phosphate N-acetyltransferase</fullName>
            <ecNumber evidence="18">2.3.1.157</ecNumber>
        </recommendedName>
    </domain>
</protein>
<comment type="pathway">
    <text evidence="18">Bacterial outer membrane biogenesis; LPS lipid A biosynthesis.</text>
</comment>
<evidence type="ECO:0000256" key="16">
    <source>
        <dbReference type="ARBA" id="ARBA00048493"/>
    </source>
</evidence>
<comment type="pathway">
    <text evidence="18">Nucleotide-sugar biosynthesis; UDP-N-acetyl-alpha-D-glucosamine biosynthesis; N-acetyl-alpha-D-glucosamine 1-phosphate from alpha-D-glucosamine 6-phosphate (route II): step 2/2.</text>
</comment>
<evidence type="ECO:0000256" key="10">
    <source>
        <dbReference type="ARBA" id="ARBA00022960"/>
    </source>
</evidence>
<evidence type="ECO:0000256" key="14">
    <source>
        <dbReference type="ARBA" id="ARBA00023316"/>
    </source>
</evidence>
<evidence type="ECO:0000313" key="21">
    <source>
        <dbReference type="Proteomes" id="UP001596492"/>
    </source>
</evidence>
<comment type="similarity">
    <text evidence="3 18">In the N-terminal section; belongs to the N-acetylglucosamine-1-phosphate uridyltransferase family.</text>
</comment>
<feature type="binding site" evidence="18">
    <location>
        <position position="171"/>
    </location>
    <ligand>
        <name>UDP-N-acetyl-alpha-D-glucosamine</name>
        <dbReference type="ChEBI" id="CHEBI:57705"/>
    </ligand>
</feature>
<evidence type="ECO:0000256" key="2">
    <source>
        <dbReference type="ARBA" id="ARBA00007707"/>
    </source>
</evidence>
<keyword evidence="21" id="KW-1185">Reference proteome</keyword>
<dbReference type="CDD" id="cd03353">
    <property type="entry name" value="LbH_GlmU_C"/>
    <property type="match status" value="1"/>
</dbReference>
<feature type="binding site" evidence="18">
    <location>
        <position position="141"/>
    </location>
    <ligand>
        <name>UDP-N-acetyl-alpha-D-glucosamine</name>
        <dbReference type="ChEBI" id="CHEBI:57705"/>
    </ligand>
</feature>
<feature type="binding site" evidence="18">
    <location>
        <position position="389"/>
    </location>
    <ligand>
        <name>acetyl-CoA</name>
        <dbReference type="ChEBI" id="CHEBI:57288"/>
    </ligand>
</feature>
<evidence type="ECO:0000256" key="1">
    <source>
        <dbReference type="ARBA" id="ARBA00004496"/>
    </source>
</evidence>
<evidence type="ECO:0000259" key="19">
    <source>
        <dbReference type="Pfam" id="PF12804"/>
    </source>
</evidence>
<keyword evidence="5 18" id="KW-0808">Transferase</keyword>
<dbReference type="SUPFAM" id="SSF53448">
    <property type="entry name" value="Nucleotide-diphospho-sugar transferases"/>
    <property type="match status" value="1"/>
</dbReference>
<dbReference type="InterPro" id="IPR050065">
    <property type="entry name" value="GlmU-like"/>
</dbReference>
<keyword evidence="4 18" id="KW-0963">Cytoplasm</keyword>
<dbReference type="PANTHER" id="PTHR43584">
    <property type="entry name" value="NUCLEOTIDYL TRANSFERASE"/>
    <property type="match status" value="1"/>
</dbReference>
<dbReference type="InterPro" id="IPR025877">
    <property type="entry name" value="MobA-like_NTP_Trfase"/>
</dbReference>
<evidence type="ECO:0000256" key="7">
    <source>
        <dbReference type="ARBA" id="ARBA00022723"/>
    </source>
</evidence>
<feature type="binding site" evidence="18">
    <location>
        <position position="350"/>
    </location>
    <ligand>
        <name>UDP-N-acetyl-alpha-D-glucosamine</name>
        <dbReference type="ChEBI" id="CHEBI:57705"/>
    </ligand>
</feature>
<feature type="binding site" evidence="18">
    <location>
        <position position="335"/>
    </location>
    <ligand>
        <name>UDP-N-acetyl-alpha-D-glucosamine</name>
        <dbReference type="ChEBI" id="CHEBI:57705"/>
    </ligand>
</feature>
<dbReference type="NCBIfam" id="NF010933">
    <property type="entry name" value="PRK14353.1"/>
    <property type="match status" value="1"/>
</dbReference>
<comment type="cofactor">
    <cofactor evidence="18">
        <name>Mg(2+)</name>
        <dbReference type="ChEBI" id="CHEBI:18420"/>
    </cofactor>
    <text evidence="18">Binds 1 Mg(2+) ion per subunit.</text>
</comment>
<evidence type="ECO:0000256" key="18">
    <source>
        <dbReference type="HAMAP-Rule" id="MF_01631"/>
    </source>
</evidence>
<comment type="function">
    <text evidence="17 18">Catalyzes the last two sequential reactions in the de novo biosynthetic pathway for UDP-N-acetylglucosamine (UDP-GlcNAc). The C-terminal domain catalyzes the transfer of acetyl group from acetyl coenzyme A to glucosamine-1-phosphate (GlcN-1-P) to produce N-acetylglucosamine-1-phosphate (GlcNAc-1-P), which is converted into UDP-GlcNAc by the transfer of uridine 5-monophosphate (from uridine 5-triphosphate), a reaction catalyzed by the N-terminal domain.</text>
</comment>
<dbReference type="HAMAP" id="MF_01631">
    <property type="entry name" value="GlmU"/>
    <property type="match status" value="1"/>
</dbReference>
<dbReference type="InterPro" id="IPR029044">
    <property type="entry name" value="Nucleotide-diphossugar_trans"/>
</dbReference>
<keyword evidence="8 18" id="KW-0677">Repeat</keyword>
<keyword evidence="14 18" id="KW-0961">Cell wall biogenesis/degradation</keyword>
<evidence type="ECO:0000313" key="20">
    <source>
        <dbReference type="EMBL" id="MFC7290727.1"/>
    </source>
</evidence>
<comment type="caution">
    <text evidence="20">The sequence shown here is derived from an EMBL/GenBank/DDBJ whole genome shotgun (WGS) entry which is preliminary data.</text>
</comment>
<evidence type="ECO:0000256" key="9">
    <source>
        <dbReference type="ARBA" id="ARBA00022842"/>
    </source>
</evidence>
<dbReference type="NCBIfam" id="TIGR01173">
    <property type="entry name" value="glmU"/>
    <property type="match status" value="1"/>
</dbReference>
<feature type="binding site" evidence="18">
    <location>
        <position position="407"/>
    </location>
    <ligand>
        <name>acetyl-CoA</name>
        <dbReference type="ChEBI" id="CHEBI:57288"/>
    </ligand>
</feature>
<dbReference type="Pfam" id="PF00132">
    <property type="entry name" value="Hexapep"/>
    <property type="match status" value="1"/>
</dbReference>
<feature type="binding site" evidence="18">
    <location>
        <position position="424"/>
    </location>
    <ligand>
        <name>acetyl-CoA</name>
        <dbReference type="ChEBI" id="CHEBI:57288"/>
    </ligand>
</feature>
<evidence type="ECO:0000256" key="17">
    <source>
        <dbReference type="ARBA" id="ARBA00049628"/>
    </source>
</evidence>
<feature type="binding site" evidence="18">
    <location>
        <begin position="370"/>
        <end position="371"/>
    </location>
    <ligand>
        <name>acetyl-CoA</name>
        <dbReference type="ChEBI" id="CHEBI:57288"/>
    </ligand>
</feature>
<comment type="subcellular location">
    <subcellularLocation>
        <location evidence="1 18">Cytoplasm</location>
    </subcellularLocation>
</comment>
<proteinExistence type="inferred from homology"/>
<keyword evidence="12 18" id="KW-0511">Multifunctional enzyme</keyword>
<dbReference type="SUPFAM" id="SSF51161">
    <property type="entry name" value="Trimeric LpxA-like enzymes"/>
    <property type="match status" value="1"/>
</dbReference>
<feature type="region of interest" description="N-acetyltransferase" evidence="18">
    <location>
        <begin position="252"/>
        <end position="450"/>
    </location>
</feature>
<feature type="binding site" evidence="18">
    <location>
        <position position="22"/>
    </location>
    <ligand>
        <name>UDP-N-acetyl-alpha-D-glucosamine</name>
        <dbReference type="ChEBI" id="CHEBI:57705"/>
    </ligand>
</feature>
<keyword evidence="6 18" id="KW-0548">Nucleotidyltransferase</keyword>
<keyword evidence="9 18" id="KW-0460">Magnesium</keyword>
<dbReference type="EC" id="2.7.7.23" evidence="18"/>
<name>A0ABW2IIF4_9PROT</name>
<feature type="domain" description="MobA-like NTP transferase" evidence="19">
    <location>
        <begin position="5"/>
        <end position="133"/>
    </location>
</feature>
<accession>A0ABW2IIF4</accession>
<evidence type="ECO:0000256" key="13">
    <source>
        <dbReference type="ARBA" id="ARBA00023315"/>
    </source>
</evidence>
<dbReference type="InterPro" id="IPR018357">
    <property type="entry name" value="Hexapep_transf_CS"/>
</dbReference>
<dbReference type="RefSeq" id="WP_382165865.1">
    <property type="nucleotide sequence ID" value="NZ_JBHTBR010000002.1"/>
</dbReference>
<dbReference type="CDD" id="cd02540">
    <property type="entry name" value="GT2_GlmU_N_bac"/>
    <property type="match status" value="1"/>
</dbReference>
<organism evidence="20 21">
    <name type="scientific">Hirschia litorea</name>
    <dbReference type="NCBI Taxonomy" id="1199156"/>
    <lineage>
        <taxon>Bacteria</taxon>
        <taxon>Pseudomonadati</taxon>
        <taxon>Pseudomonadota</taxon>
        <taxon>Alphaproteobacteria</taxon>
        <taxon>Hyphomonadales</taxon>
        <taxon>Hyphomonadaceae</taxon>
        <taxon>Hirschia</taxon>
    </lineage>
</organism>
<dbReference type="EC" id="2.3.1.157" evidence="18"/>
<sequence>MSRAAIILAAGKGTRMKSATPKVLHKVAGRPMMAWTADLATKLGCEKTIIVVGPQFEDVHQAASDLVGEDNVCVQQSQSGTATAVQAAASVLEGFEGDVIVLYADTPLIPEDVALGAFSAISAGASIAVLGFEAADPGGYGRLILGSDGGLDRIVEAKDASPEEYCVRLCNSGVMAAPWPIMSRLLKEVKNDNAKGEYYLTDLVGLARLEGLKAAAVSCDEEDVLGVNSRVQLAEAEAVFQKRARVRFMEEGVGMIDPQTVYFSWDTQIGKDVFLEPNIVFGPSVIIEDNVSIKAFCHIEGAKVARGAVLGPYARLRPGADIGEDVRVGNFVEVKNVKMDKGSKANHLSYLGDGRIGENANIGAGTIFCNYDGFLKYQTIIGKNAFIGSNSSIVAPVSVGDGAMVGSGSVITQDVESGALAVARGRQVSKSGWATKFRETMAAKKKASKK</sequence>
<dbReference type="Proteomes" id="UP001596492">
    <property type="component" value="Unassembled WGS sequence"/>
</dbReference>
<feature type="active site" description="Proton acceptor" evidence="18">
    <location>
        <position position="347"/>
    </location>
</feature>
<dbReference type="InterPro" id="IPR011004">
    <property type="entry name" value="Trimer_LpxA-like_sf"/>
</dbReference>
<feature type="binding site" evidence="18">
    <location>
        <position position="317"/>
    </location>
    <ligand>
        <name>UDP-N-acetyl-alpha-D-glucosamine</name>
        <dbReference type="ChEBI" id="CHEBI:57705"/>
    </ligand>
</feature>
<feature type="binding site" evidence="18">
    <location>
        <begin position="80"/>
        <end position="81"/>
    </location>
    <ligand>
        <name>UDP-N-acetyl-alpha-D-glucosamine</name>
        <dbReference type="ChEBI" id="CHEBI:57705"/>
    </ligand>
</feature>
<reference evidence="21" key="1">
    <citation type="journal article" date="2019" name="Int. J. Syst. Evol. Microbiol.">
        <title>The Global Catalogue of Microorganisms (GCM) 10K type strain sequencing project: providing services to taxonomists for standard genome sequencing and annotation.</title>
        <authorList>
            <consortium name="The Broad Institute Genomics Platform"/>
            <consortium name="The Broad Institute Genome Sequencing Center for Infectious Disease"/>
            <person name="Wu L."/>
            <person name="Ma J."/>
        </authorList>
    </citation>
    <scope>NUCLEOTIDE SEQUENCE [LARGE SCALE GENOMIC DNA]</scope>
    <source>
        <strain evidence="21">CCUG 51308</strain>
    </source>
</reference>
<dbReference type="PANTHER" id="PTHR43584:SF3">
    <property type="entry name" value="BIFUNCTIONAL PROTEIN GLMU"/>
    <property type="match status" value="1"/>
</dbReference>
<evidence type="ECO:0000256" key="6">
    <source>
        <dbReference type="ARBA" id="ARBA00022695"/>
    </source>
</evidence>
<evidence type="ECO:0000256" key="4">
    <source>
        <dbReference type="ARBA" id="ARBA00022490"/>
    </source>
</evidence>
<evidence type="ECO:0000256" key="12">
    <source>
        <dbReference type="ARBA" id="ARBA00023268"/>
    </source>
</evidence>
<feature type="binding site" evidence="18">
    <location>
        <position position="156"/>
    </location>
    <ligand>
        <name>UDP-N-acetyl-alpha-D-glucosamine</name>
        <dbReference type="ChEBI" id="CHEBI:57705"/>
    </ligand>
</feature>
<dbReference type="Gene3D" id="3.90.550.10">
    <property type="entry name" value="Spore Coat Polysaccharide Biosynthesis Protein SpsA, Chain A"/>
    <property type="match status" value="1"/>
</dbReference>
<feature type="region of interest" description="Pyrophosphorylase" evidence="18">
    <location>
        <begin position="1"/>
        <end position="230"/>
    </location>
</feature>
<dbReference type="InterPro" id="IPR038009">
    <property type="entry name" value="GlmU_C_LbH"/>
</dbReference>
<comment type="caution">
    <text evidence="18">Lacks conserved residue(s) required for the propagation of feature annotation.</text>
</comment>
<dbReference type="Pfam" id="PF12804">
    <property type="entry name" value="NTP_transf_3"/>
    <property type="match status" value="1"/>
</dbReference>
<dbReference type="EMBL" id="JBHTBR010000002">
    <property type="protein sequence ID" value="MFC7290727.1"/>
    <property type="molecule type" value="Genomic_DNA"/>
</dbReference>
<comment type="pathway">
    <text evidence="18">Nucleotide-sugar biosynthesis; UDP-N-acetyl-alpha-D-glucosamine biosynthesis; UDP-N-acetyl-alpha-D-glucosamine from N-acetyl-alpha-D-glucosamine 1-phosphate: step 1/1.</text>
</comment>